<comment type="caution">
    <text evidence="2">The sequence shown here is derived from an EMBL/GenBank/DDBJ whole genome shotgun (WGS) entry which is preliminary data.</text>
</comment>
<evidence type="ECO:0000256" key="1">
    <source>
        <dbReference type="SAM" id="MobiDB-lite"/>
    </source>
</evidence>
<evidence type="ECO:0000313" key="2">
    <source>
        <dbReference type="EMBL" id="KAJ7214317.1"/>
    </source>
</evidence>
<name>A0AAD6YFJ0_9AGAR</name>
<feature type="region of interest" description="Disordered" evidence="1">
    <location>
        <begin position="108"/>
        <end position="173"/>
    </location>
</feature>
<accession>A0AAD6YFJ0</accession>
<protein>
    <submittedName>
        <fullName evidence="2">Uncharacterized protein</fullName>
    </submittedName>
</protein>
<proteinExistence type="predicted"/>
<evidence type="ECO:0000313" key="3">
    <source>
        <dbReference type="Proteomes" id="UP001219525"/>
    </source>
</evidence>
<organism evidence="2 3">
    <name type="scientific">Mycena pura</name>
    <dbReference type="NCBI Taxonomy" id="153505"/>
    <lineage>
        <taxon>Eukaryota</taxon>
        <taxon>Fungi</taxon>
        <taxon>Dikarya</taxon>
        <taxon>Basidiomycota</taxon>
        <taxon>Agaricomycotina</taxon>
        <taxon>Agaricomycetes</taxon>
        <taxon>Agaricomycetidae</taxon>
        <taxon>Agaricales</taxon>
        <taxon>Marasmiineae</taxon>
        <taxon>Mycenaceae</taxon>
        <taxon>Mycena</taxon>
    </lineage>
</organism>
<gene>
    <name evidence="2" type="ORF">GGX14DRAFT_563132</name>
</gene>
<dbReference type="AlphaFoldDB" id="A0AAD6YFJ0"/>
<keyword evidence="3" id="KW-1185">Reference proteome</keyword>
<dbReference type="Proteomes" id="UP001219525">
    <property type="component" value="Unassembled WGS sequence"/>
</dbReference>
<sequence length="224" mass="23251">MRAVHLCHYHRANVLSAITAGEFWPSRCAVIPHHRRNGTGSAVSTFGGITLCMSVLSRTARAVPAANSECPIAYRCMLLPFEAAAPCPPLNDGRWAVARRSTSVQHLNGGGHGVVLGGGTHPASPTHIHSSASVRPSPPGPQRPEQSSALVLSQDADADADTEGQAGEGGSARYVAGYDYPATSGLEYAVSAVALHADAFGAPEMRVGQLPEPSGVRVGLIEES</sequence>
<reference evidence="2" key="1">
    <citation type="submission" date="2023-03" db="EMBL/GenBank/DDBJ databases">
        <title>Massive genome expansion in bonnet fungi (Mycena s.s.) driven by repeated elements and novel gene families across ecological guilds.</title>
        <authorList>
            <consortium name="Lawrence Berkeley National Laboratory"/>
            <person name="Harder C.B."/>
            <person name="Miyauchi S."/>
            <person name="Viragh M."/>
            <person name="Kuo A."/>
            <person name="Thoen E."/>
            <person name="Andreopoulos B."/>
            <person name="Lu D."/>
            <person name="Skrede I."/>
            <person name="Drula E."/>
            <person name="Henrissat B."/>
            <person name="Morin E."/>
            <person name="Kohler A."/>
            <person name="Barry K."/>
            <person name="LaButti K."/>
            <person name="Morin E."/>
            <person name="Salamov A."/>
            <person name="Lipzen A."/>
            <person name="Mereny Z."/>
            <person name="Hegedus B."/>
            <person name="Baldrian P."/>
            <person name="Stursova M."/>
            <person name="Weitz H."/>
            <person name="Taylor A."/>
            <person name="Grigoriev I.V."/>
            <person name="Nagy L.G."/>
            <person name="Martin F."/>
            <person name="Kauserud H."/>
        </authorList>
    </citation>
    <scope>NUCLEOTIDE SEQUENCE</scope>
    <source>
        <strain evidence="2">9144</strain>
    </source>
</reference>
<feature type="compositionally biased region" description="Gly residues" evidence="1">
    <location>
        <begin position="108"/>
        <end position="120"/>
    </location>
</feature>
<dbReference type="EMBL" id="JARJCW010000019">
    <property type="protein sequence ID" value="KAJ7214317.1"/>
    <property type="molecule type" value="Genomic_DNA"/>
</dbReference>